<sequence length="818" mass="89993">MEADGGNGDPPSSSCSDPPHTPPRSHQQTRPMALELALSSLHDASHAGSLNIPRPGQMQHLGWLPNRLGLPEPMEGLEALSRSREELVQEQSRGQQIDREFAASHGFLRALQESIEGKGILGCGSGVKVSPSEAMEMARHALRVGEGLGLRSSGERISLREMLRPGYPKMNKVESLELLRKIVELVDFAHSQDVVLLDFRPSCFYLHSWTKVKYIGATATATERFSARSVQSQRDYRGEAAPLGPPESSPSVIQLEKRWYACHEESTGVECSAASNVYSLGVLLFELLCSFDSWEAKCAAMSSLRDRILPPEFLLENPLETGLCLWLLHPDHTSRPTAREILQSGLLPKSQKPQPRDVPSISMEEDIAESELLLLFLVSLKAEKMKQVSKLVDDIGIIEEDLKEIHQTFGSSVSASSYLAYVPNSGTTPIRNLNQLEEAYFTARSHLQTKVQKETDELKGGSDSSAWKVGAFFDGLCKFARYSKIEERGSLRSGDLLGSPKVIRCVDLSHDEDYFATAGVSKKIKIYGIAGLLDSTIDVHCPEVEMSNNSKLSCFCWNRYIKNYIASTDYDGIVKIWDANTAQGLCQYVEHQKRAWAVDFCVSDPAKFASSSDDCSVKLWHINEVCRSYRSSISTIQSSTSVCSVQFCPGSGYLLAFGCADNNIYCYDVRQTRFPWRTLSGHGKSVSYVKFLDSETIVSASTDNSLKVWNLKQASSEASSSNSCVFTLRGHTNEKNFVGLSAWDGYIACGSETNEVFTYYKSVPAPIASFGFGSSDSAAGSDHGNEDGHFVSSVCWGQKQGLLLAANTAGNLKILQMV</sequence>
<gene>
    <name evidence="1" type="ORF">MLD38_020756</name>
</gene>
<organism evidence="1 2">
    <name type="scientific">Melastoma candidum</name>
    <dbReference type="NCBI Taxonomy" id="119954"/>
    <lineage>
        <taxon>Eukaryota</taxon>
        <taxon>Viridiplantae</taxon>
        <taxon>Streptophyta</taxon>
        <taxon>Embryophyta</taxon>
        <taxon>Tracheophyta</taxon>
        <taxon>Spermatophyta</taxon>
        <taxon>Magnoliopsida</taxon>
        <taxon>eudicotyledons</taxon>
        <taxon>Gunneridae</taxon>
        <taxon>Pentapetalae</taxon>
        <taxon>rosids</taxon>
        <taxon>malvids</taxon>
        <taxon>Myrtales</taxon>
        <taxon>Melastomataceae</taxon>
        <taxon>Melastomatoideae</taxon>
        <taxon>Melastomateae</taxon>
        <taxon>Melastoma</taxon>
    </lineage>
</organism>
<dbReference type="EMBL" id="CM042885">
    <property type="protein sequence ID" value="KAI4364700.1"/>
    <property type="molecule type" value="Genomic_DNA"/>
</dbReference>
<comment type="caution">
    <text evidence="1">The sequence shown here is derived from an EMBL/GenBank/DDBJ whole genome shotgun (WGS) entry which is preliminary data.</text>
</comment>
<keyword evidence="2" id="KW-1185">Reference proteome</keyword>
<proteinExistence type="predicted"/>
<evidence type="ECO:0000313" key="2">
    <source>
        <dbReference type="Proteomes" id="UP001057402"/>
    </source>
</evidence>
<name>A0ACB9QH69_9MYRT</name>
<accession>A0ACB9QH69</accession>
<protein>
    <submittedName>
        <fullName evidence="1">Uncharacterized protein</fullName>
    </submittedName>
</protein>
<dbReference type="Proteomes" id="UP001057402">
    <property type="component" value="Chromosome 6"/>
</dbReference>
<reference evidence="2" key="1">
    <citation type="journal article" date="2023" name="Front. Plant Sci.">
        <title>Chromosomal-level genome assembly of Melastoma candidum provides insights into trichome evolution.</title>
        <authorList>
            <person name="Zhong Y."/>
            <person name="Wu W."/>
            <person name="Sun C."/>
            <person name="Zou P."/>
            <person name="Liu Y."/>
            <person name="Dai S."/>
            <person name="Zhou R."/>
        </authorList>
    </citation>
    <scope>NUCLEOTIDE SEQUENCE [LARGE SCALE GENOMIC DNA]</scope>
</reference>
<evidence type="ECO:0000313" key="1">
    <source>
        <dbReference type="EMBL" id="KAI4364700.1"/>
    </source>
</evidence>